<dbReference type="InterPro" id="IPR023214">
    <property type="entry name" value="HAD_sf"/>
</dbReference>
<evidence type="ECO:0000313" key="7">
    <source>
        <dbReference type="EMBL" id="CAH1954366.1"/>
    </source>
</evidence>
<evidence type="ECO:0000313" key="8">
    <source>
        <dbReference type="Proteomes" id="UP001152888"/>
    </source>
</evidence>
<dbReference type="Gene3D" id="3.40.50.1000">
    <property type="entry name" value="HAD superfamily/HAD-like"/>
    <property type="match status" value="1"/>
</dbReference>
<dbReference type="InterPro" id="IPR036412">
    <property type="entry name" value="HAD-like_sf"/>
</dbReference>
<evidence type="ECO:0000256" key="3">
    <source>
        <dbReference type="ARBA" id="ARBA00037324"/>
    </source>
</evidence>
<dbReference type="Pfam" id="PF03031">
    <property type="entry name" value="NIF"/>
    <property type="match status" value="1"/>
</dbReference>
<accession>A0A9P0JJ34</accession>
<dbReference type="GO" id="GO:0005634">
    <property type="term" value="C:nucleus"/>
    <property type="evidence" value="ECO:0007669"/>
    <property type="project" value="UniProtKB-ARBA"/>
</dbReference>
<dbReference type="CDD" id="cd07521">
    <property type="entry name" value="HAD_FCP1-like"/>
    <property type="match status" value="1"/>
</dbReference>
<evidence type="ECO:0000259" key="6">
    <source>
        <dbReference type="PROSITE" id="PS50969"/>
    </source>
</evidence>
<dbReference type="FunFam" id="3.40.50.1000:FF:000015">
    <property type="entry name" value="CTD small phosphatase-like protein 2"/>
    <property type="match status" value="1"/>
</dbReference>
<organism evidence="7 8">
    <name type="scientific">Acanthoscelides obtectus</name>
    <name type="common">Bean weevil</name>
    <name type="synonym">Bruchus obtectus</name>
    <dbReference type="NCBI Taxonomy" id="200917"/>
    <lineage>
        <taxon>Eukaryota</taxon>
        <taxon>Metazoa</taxon>
        <taxon>Ecdysozoa</taxon>
        <taxon>Arthropoda</taxon>
        <taxon>Hexapoda</taxon>
        <taxon>Insecta</taxon>
        <taxon>Pterygota</taxon>
        <taxon>Neoptera</taxon>
        <taxon>Endopterygota</taxon>
        <taxon>Coleoptera</taxon>
        <taxon>Polyphaga</taxon>
        <taxon>Cucujiformia</taxon>
        <taxon>Chrysomeloidea</taxon>
        <taxon>Chrysomelidae</taxon>
        <taxon>Bruchinae</taxon>
        <taxon>Bruchini</taxon>
        <taxon>Acanthoscelides</taxon>
    </lineage>
</organism>
<gene>
    <name evidence="7" type="ORF">ACAOBT_LOCUS514</name>
</gene>
<feature type="region of interest" description="Disordered" evidence="5">
    <location>
        <begin position="13"/>
        <end position="36"/>
    </location>
</feature>
<keyword evidence="2" id="KW-0904">Protein phosphatase</keyword>
<proteinExistence type="inferred from homology"/>
<evidence type="ECO:0000256" key="1">
    <source>
        <dbReference type="ARBA" id="ARBA00022801"/>
    </source>
</evidence>
<comment type="function">
    <text evidence="3">Probable phosphatase.</text>
</comment>
<evidence type="ECO:0000256" key="5">
    <source>
        <dbReference type="SAM" id="MobiDB-lite"/>
    </source>
</evidence>
<dbReference type="NCBIfam" id="TIGR02251">
    <property type="entry name" value="HIF-SF_euk"/>
    <property type="match status" value="1"/>
</dbReference>
<keyword evidence="1" id="KW-0378">Hydrolase</keyword>
<evidence type="ECO:0000256" key="4">
    <source>
        <dbReference type="ARBA" id="ARBA00038355"/>
    </source>
</evidence>
<dbReference type="SUPFAM" id="SSF56784">
    <property type="entry name" value="HAD-like"/>
    <property type="match status" value="1"/>
</dbReference>
<protein>
    <recommendedName>
        <fullName evidence="6">FCP1 homology domain-containing protein</fullName>
    </recommendedName>
</protein>
<evidence type="ECO:0000256" key="2">
    <source>
        <dbReference type="ARBA" id="ARBA00022912"/>
    </source>
</evidence>
<dbReference type="OrthoDB" id="277011at2759"/>
<sequence length="492" mass="57597">MWLRSEKRGVRGLRKFGLNSNRRQQSHSRKKSTWVPKSKSLSLYRNIKNSKRNYQGASKPLEKAANAVSEELKENYQVQVVPEIYEEQSVVCNVNNATVRDMAQTEGYYYTETTESTSSDEKEPEIMDTDLPKEMEYSSIELVGNLQVANNNEFTDKMQFNITQKKACEYRKEKYNAYGLEYSEEEAICDNMYYEYPGGYQDLQIDMTDLNNVTTQEFTNLLDEEMTKNLNCANVIYDYTSIYTSAISNNIIASVEAPNEVERLDRRPEHVEVVEDTWEAFDPYLFIKHLPPLTFEMRSKCPALPLKTRSSPEFSLVLDLDETLVHCSLQELKDASFHFPVLFQDCSYTVYVRTRPFFREFMEKVSQIFEVILFTASKRVYADKLLNLLDPERKWIKYRLFREHCICVNGNYIKDLTILGRDLSKTIIIDNSPQAFGYHLNNGIPIESWFEDRSDSELMKLLPFLENLVQVNEDVRPHIRNKFKLFSYLPPD</sequence>
<dbReference type="InterPro" id="IPR011948">
    <property type="entry name" value="Dullard_phosphatase"/>
</dbReference>
<feature type="domain" description="FCP1 homology" evidence="6">
    <location>
        <begin position="309"/>
        <end position="468"/>
    </location>
</feature>
<dbReference type="PANTHER" id="PTHR12210">
    <property type="entry name" value="DULLARD PROTEIN PHOSPHATASE"/>
    <property type="match status" value="1"/>
</dbReference>
<dbReference type="PROSITE" id="PS50969">
    <property type="entry name" value="FCP1"/>
    <property type="match status" value="1"/>
</dbReference>
<dbReference type="InterPro" id="IPR004274">
    <property type="entry name" value="FCP1_dom"/>
</dbReference>
<dbReference type="SMART" id="SM00577">
    <property type="entry name" value="CPDc"/>
    <property type="match status" value="1"/>
</dbReference>
<dbReference type="AlphaFoldDB" id="A0A9P0JJ34"/>
<dbReference type="Proteomes" id="UP001152888">
    <property type="component" value="Unassembled WGS sequence"/>
</dbReference>
<dbReference type="GO" id="GO:0004721">
    <property type="term" value="F:phosphoprotein phosphatase activity"/>
    <property type="evidence" value="ECO:0007669"/>
    <property type="project" value="UniProtKB-KW"/>
</dbReference>
<reference evidence="7" key="1">
    <citation type="submission" date="2022-03" db="EMBL/GenBank/DDBJ databases">
        <authorList>
            <person name="Sayadi A."/>
        </authorList>
    </citation>
    <scope>NUCLEOTIDE SEQUENCE</scope>
</reference>
<name>A0A9P0JJ34_ACAOB</name>
<comment type="similarity">
    <text evidence="4">Belongs to the CTDSPL2 family.</text>
</comment>
<dbReference type="InterPro" id="IPR050365">
    <property type="entry name" value="TIM50"/>
</dbReference>
<dbReference type="EMBL" id="CAKOFQ010006653">
    <property type="protein sequence ID" value="CAH1954366.1"/>
    <property type="molecule type" value="Genomic_DNA"/>
</dbReference>
<comment type="caution">
    <text evidence="7">The sequence shown here is derived from an EMBL/GenBank/DDBJ whole genome shotgun (WGS) entry which is preliminary data.</text>
</comment>
<keyword evidence="8" id="KW-1185">Reference proteome</keyword>